<dbReference type="PANTHER" id="PTHR35340:SF5">
    <property type="entry name" value="ASST-DOMAIN-CONTAINING PROTEIN"/>
    <property type="match status" value="1"/>
</dbReference>
<organism evidence="2 3">
    <name type="scientific">Anaerohalosphaera lusitana</name>
    <dbReference type="NCBI Taxonomy" id="1936003"/>
    <lineage>
        <taxon>Bacteria</taxon>
        <taxon>Pseudomonadati</taxon>
        <taxon>Planctomycetota</taxon>
        <taxon>Phycisphaerae</taxon>
        <taxon>Sedimentisphaerales</taxon>
        <taxon>Anaerohalosphaeraceae</taxon>
        <taxon>Anaerohalosphaera</taxon>
    </lineage>
</organism>
<dbReference type="RefSeq" id="WP_146661311.1">
    <property type="nucleotide sequence ID" value="NZ_CP019791.1"/>
</dbReference>
<keyword evidence="1" id="KW-0812">Transmembrane</keyword>
<dbReference type="InterPro" id="IPR011047">
    <property type="entry name" value="Quinoprotein_ADH-like_sf"/>
</dbReference>
<feature type="transmembrane region" description="Helical" evidence="1">
    <location>
        <begin position="118"/>
        <end position="138"/>
    </location>
</feature>
<proteinExistence type="predicted"/>
<feature type="transmembrane region" description="Helical" evidence="1">
    <location>
        <begin position="61"/>
        <end position="80"/>
    </location>
</feature>
<reference evidence="3" key="1">
    <citation type="submission" date="2017-02" db="EMBL/GenBank/DDBJ databases">
        <title>Comparative genomics and description of representatives of a novel lineage of planctomycetes thriving in anoxic sediments.</title>
        <authorList>
            <person name="Spring S."/>
            <person name="Bunk B."/>
            <person name="Sproer C."/>
        </authorList>
    </citation>
    <scope>NUCLEOTIDE SEQUENCE [LARGE SCALE GENOMIC DNA]</scope>
    <source>
        <strain evidence="3">ST-NAGAB-D1</strain>
    </source>
</reference>
<dbReference type="GO" id="GO:0016740">
    <property type="term" value="F:transferase activity"/>
    <property type="evidence" value="ECO:0007669"/>
    <property type="project" value="UniProtKB-KW"/>
</dbReference>
<keyword evidence="3" id="KW-1185">Reference proteome</keyword>
<keyword evidence="1" id="KW-1133">Transmembrane helix</keyword>
<dbReference type="OrthoDB" id="264813at2"/>
<dbReference type="InterPro" id="IPR039535">
    <property type="entry name" value="ASST-like"/>
</dbReference>
<accession>A0A1U9NKE4</accession>
<dbReference type="EMBL" id="CP019791">
    <property type="protein sequence ID" value="AQT68369.1"/>
    <property type="molecule type" value="Genomic_DNA"/>
</dbReference>
<evidence type="ECO:0000313" key="2">
    <source>
        <dbReference type="EMBL" id="AQT68369.1"/>
    </source>
</evidence>
<dbReference type="STRING" id="1936003.STSP2_01529"/>
<feature type="transmembrane region" description="Helical" evidence="1">
    <location>
        <begin position="92"/>
        <end position="111"/>
    </location>
</feature>
<evidence type="ECO:0000256" key="1">
    <source>
        <dbReference type="SAM" id="Phobius"/>
    </source>
</evidence>
<feature type="transmembrane region" description="Helical" evidence="1">
    <location>
        <begin position="28"/>
        <end position="52"/>
    </location>
</feature>
<dbReference type="PANTHER" id="PTHR35340">
    <property type="entry name" value="PQQ ENZYME REPEAT PROTEIN-RELATED"/>
    <property type="match status" value="1"/>
</dbReference>
<dbReference type="InterPro" id="IPR053143">
    <property type="entry name" value="Arylsulfate_ST"/>
</dbReference>
<gene>
    <name evidence="2" type="ORF">STSP2_01529</name>
</gene>
<dbReference type="Proteomes" id="UP000189674">
    <property type="component" value="Chromosome"/>
</dbReference>
<dbReference type="AlphaFoldDB" id="A0A1U9NKE4"/>
<keyword evidence="1" id="KW-0472">Membrane</keyword>
<dbReference type="Pfam" id="PF14269">
    <property type="entry name" value="Arylsulfotran_2"/>
    <property type="match status" value="1"/>
</dbReference>
<evidence type="ECO:0000313" key="3">
    <source>
        <dbReference type="Proteomes" id="UP000189674"/>
    </source>
</evidence>
<protein>
    <submittedName>
        <fullName evidence="2">Arylsulfotransferase (ASST)</fullName>
    </submittedName>
</protein>
<dbReference type="SUPFAM" id="SSF50998">
    <property type="entry name" value="Quinoprotein alcohol dehydrogenase-like"/>
    <property type="match status" value="1"/>
</dbReference>
<dbReference type="KEGG" id="alus:STSP2_01529"/>
<keyword evidence="2" id="KW-0808">Transferase</keyword>
<name>A0A1U9NKE4_9BACT</name>
<sequence length="530" mass="60193">MAKKLLLAGFAAALAGYGAALLQMPVTYILLVNACVYLFGISAIAALAGFVAKKTKVSKAFAGWVIVLALLLVLVDRWAINQLMQDAQSLLRVAVKVTAALIIFALTAIYFRKPKRPFGLAVMALHVLLVLVILLLPADKTGKPADDQQDRTQALLSMPYVDWAEDVSEDRQTITVYEKDRVMPGYNLTAHRVANSPEAAFLFDMQGEIVHRWVVDEEYETPWSYAQLTEENSLLLLNNDDCLMDLTWDSRVKWKNDQFRPHHDMYRSSDGRTFTIARKDNVVMINGIPVPILEDYIAVLSDDGEIVDRMFFTSQAKEYFPQRRLREAVREMFDPVRIAKMLLRKIKWGYALETGTVYDMMHANSIEVLEHDVDGLGKKSQILLSLRELDLIAVYDPEVNEFTWEWGRGEVCRQHHPTVIPNGNMLIFDNGIRNGFSRILELDPSTSEIIWSYNEGGGEDFFSPRKGANQRLANGNTLITESDRSRVFEVSPEGEIVWEFHYPVLVDGKLPIVYRMIRLDADRIENLLSL</sequence>